<dbReference type="InterPro" id="IPR014347">
    <property type="entry name" value="Tautomerase/MIF_sf"/>
</dbReference>
<comment type="caution">
    <text evidence="2">The sequence shown here is derived from an EMBL/GenBank/DDBJ whole genome shotgun (WGS) entry which is preliminary data.</text>
</comment>
<dbReference type="FunFam" id="3.30.429.10:FF:000004">
    <property type="entry name" value="Tautomerase/MIF superfamily protein"/>
    <property type="match status" value="1"/>
</dbReference>
<organism evidence="2">
    <name type="scientific">Rhododendron williamsianum</name>
    <dbReference type="NCBI Taxonomy" id="262921"/>
    <lineage>
        <taxon>Eukaryota</taxon>
        <taxon>Viridiplantae</taxon>
        <taxon>Streptophyta</taxon>
        <taxon>Embryophyta</taxon>
        <taxon>Tracheophyta</taxon>
        <taxon>Spermatophyta</taxon>
        <taxon>Magnoliopsida</taxon>
        <taxon>eudicotyledons</taxon>
        <taxon>Gunneridae</taxon>
        <taxon>Pentapetalae</taxon>
        <taxon>asterids</taxon>
        <taxon>Ericales</taxon>
        <taxon>Ericaceae</taxon>
        <taxon>Ericoideae</taxon>
        <taxon>Rhodoreae</taxon>
        <taxon>Rhododendron</taxon>
    </lineage>
</organism>
<dbReference type="GO" id="GO:0005615">
    <property type="term" value="C:extracellular space"/>
    <property type="evidence" value="ECO:0007669"/>
    <property type="project" value="TreeGrafter"/>
</dbReference>
<dbReference type="EMBL" id="QEFC01004098">
    <property type="protein sequence ID" value="KAE9445532.1"/>
    <property type="molecule type" value="Genomic_DNA"/>
</dbReference>
<evidence type="ECO:0000313" key="2">
    <source>
        <dbReference type="EMBL" id="KAE9445532.1"/>
    </source>
</evidence>
<evidence type="ECO:0000256" key="1">
    <source>
        <dbReference type="ARBA" id="ARBA00005851"/>
    </source>
</evidence>
<dbReference type="InterPro" id="IPR001398">
    <property type="entry name" value="Macrophage_inhib_fac"/>
</dbReference>
<dbReference type="GO" id="GO:0050178">
    <property type="term" value="F:phenylpyruvate tautomerase activity"/>
    <property type="evidence" value="ECO:0007669"/>
    <property type="project" value="TreeGrafter"/>
</dbReference>
<gene>
    <name evidence="2" type="ORF">C3L33_22571</name>
</gene>
<accession>A0A6A4KJI7</accession>
<protein>
    <recommendedName>
        <fullName evidence="3">Macrophage migration inhibitory factor homolog</fullName>
    </recommendedName>
</protein>
<feature type="non-terminal residue" evidence="2">
    <location>
        <position position="1"/>
    </location>
</feature>
<dbReference type="AlphaFoldDB" id="A0A6A4KJI7"/>
<dbReference type="OrthoDB" id="255819at2759"/>
<dbReference type="PANTHER" id="PTHR11954:SF25">
    <property type="entry name" value="LS1-LIKE PROTEIN"/>
    <property type="match status" value="1"/>
</dbReference>
<comment type="similarity">
    <text evidence="1">Belongs to the MIF family.</text>
</comment>
<evidence type="ECO:0008006" key="3">
    <source>
        <dbReference type="Google" id="ProtNLM"/>
    </source>
</evidence>
<dbReference type="Pfam" id="PF01187">
    <property type="entry name" value="MIF"/>
    <property type="match status" value="1"/>
</dbReference>
<proteinExistence type="inferred from homology"/>
<name>A0A6A4KJI7_9ERIC</name>
<reference evidence="2" key="1">
    <citation type="journal article" date="2019" name="Genome Biol. Evol.">
        <title>The Rhododendron genome and chromosomal organization provide insight into shared whole-genome duplications across the heath family (Ericaceae).</title>
        <authorList>
            <person name="Soza V.L."/>
            <person name="Lindsley D."/>
            <person name="Waalkes A."/>
            <person name="Ramage E."/>
            <person name="Patwardhan R.P."/>
            <person name="Burton J.N."/>
            <person name="Adey A."/>
            <person name="Kumar A."/>
            <person name="Qiu R."/>
            <person name="Shendure J."/>
            <person name="Hall B."/>
        </authorList>
    </citation>
    <scope>NUCLEOTIDE SEQUENCE</scope>
    <source>
        <strain evidence="2">RSF 1966-606</strain>
    </source>
</reference>
<dbReference type="SUPFAM" id="SSF55331">
    <property type="entry name" value="Tautomerase/MIF"/>
    <property type="match status" value="1"/>
</dbReference>
<dbReference type="PANTHER" id="PTHR11954">
    <property type="entry name" value="D-DOPACHROME DECARBOXYLASE"/>
    <property type="match status" value="1"/>
</dbReference>
<dbReference type="Gene3D" id="3.30.429.10">
    <property type="entry name" value="Macrophage Migration Inhibitory Factor"/>
    <property type="match status" value="1"/>
</dbReference>
<sequence length="112" mass="11980">MPCLDISTNVSLDGVDTDSIFSEATKAVASIIGKPETYVMVVLKGSVQISFGGNKEPAAFAEIVSMGGINSEVKKNLILTIGTILQDKLSISRSRFFLKVYDTTAGRHPSKI</sequence>